<evidence type="ECO:0000256" key="1">
    <source>
        <dbReference type="SAM" id="MobiDB-lite"/>
    </source>
</evidence>
<comment type="caution">
    <text evidence="2">The sequence shown here is derived from an EMBL/GenBank/DDBJ whole genome shotgun (WGS) entry which is preliminary data.</text>
</comment>
<accession>A0A371BB86</accession>
<reference evidence="3" key="1">
    <citation type="submission" date="2018-08" db="EMBL/GenBank/DDBJ databases">
        <authorList>
            <person name="Kim S.-J."/>
            <person name="Jung G.-Y."/>
        </authorList>
    </citation>
    <scope>NUCLEOTIDE SEQUENCE [LARGE SCALE GENOMIC DNA]</scope>
    <source>
        <strain evidence="3">GY_H</strain>
    </source>
</reference>
<dbReference type="AlphaFoldDB" id="A0A371BB86"/>
<protein>
    <submittedName>
        <fullName evidence="2">Uncharacterized protein</fullName>
    </submittedName>
</protein>
<name>A0A371BB86_9BRAD</name>
<keyword evidence="3" id="KW-1185">Reference proteome</keyword>
<dbReference type="EMBL" id="QRGO01000001">
    <property type="protein sequence ID" value="RDV04820.1"/>
    <property type="molecule type" value="Genomic_DNA"/>
</dbReference>
<feature type="region of interest" description="Disordered" evidence="1">
    <location>
        <begin position="50"/>
        <end position="69"/>
    </location>
</feature>
<dbReference type="RefSeq" id="WP_115516847.1">
    <property type="nucleotide sequence ID" value="NZ_QRGO01000001.1"/>
</dbReference>
<gene>
    <name evidence="2" type="ORF">DXH78_09750</name>
</gene>
<evidence type="ECO:0000313" key="3">
    <source>
        <dbReference type="Proteomes" id="UP000263993"/>
    </source>
</evidence>
<organism evidence="2 3">
    <name type="scientific">Undibacter mobilis</name>
    <dbReference type="NCBI Taxonomy" id="2292256"/>
    <lineage>
        <taxon>Bacteria</taxon>
        <taxon>Pseudomonadati</taxon>
        <taxon>Pseudomonadota</taxon>
        <taxon>Alphaproteobacteria</taxon>
        <taxon>Hyphomicrobiales</taxon>
        <taxon>Nitrobacteraceae</taxon>
        <taxon>Undibacter</taxon>
    </lineage>
</organism>
<feature type="region of interest" description="Disordered" evidence="1">
    <location>
        <begin position="109"/>
        <end position="142"/>
    </location>
</feature>
<dbReference type="Proteomes" id="UP000263993">
    <property type="component" value="Unassembled WGS sequence"/>
</dbReference>
<sequence>MRHRRPACQSTRTIGRFMLLGLAAGLLGGCETNGGPSNPVSELVAYSSGAQASAHGAERPAAPKVAEKPKSRAQAAMDCWAMVEKSRAGASLEARADFVNKCIDDKLKTADGSAAKPEAKPDAKPAVAAPKPRQRADAKPAS</sequence>
<dbReference type="PROSITE" id="PS51257">
    <property type="entry name" value="PROKAR_LIPOPROTEIN"/>
    <property type="match status" value="1"/>
</dbReference>
<proteinExistence type="predicted"/>
<evidence type="ECO:0000313" key="2">
    <source>
        <dbReference type="EMBL" id="RDV04820.1"/>
    </source>
</evidence>
<dbReference type="OrthoDB" id="9923949at2"/>